<evidence type="ECO:0000313" key="7">
    <source>
        <dbReference type="EMBL" id="KAK0716339.1"/>
    </source>
</evidence>
<keyword evidence="2" id="KW-0813">Transport</keyword>
<proteinExistence type="predicted"/>
<keyword evidence="4 6" id="KW-1133">Transmembrane helix</keyword>
<keyword evidence="5 6" id="KW-0472">Membrane</keyword>
<evidence type="ECO:0000256" key="2">
    <source>
        <dbReference type="ARBA" id="ARBA00022448"/>
    </source>
</evidence>
<dbReference type="GO" id="GO:0022857">
    <property type="term" value="F:transmembrane transporter activity"/>
    <property type="evidence" value="ECO:0007669"/>
    <property type="project" value="UniProtKB-ARBA"/>
</dbReference>
<evidence type="ECO:0000313" key="8">
    <source>
        <dbReference type="Proteomes" id="UP001172102"/>
    </source>
</evidence>
<dbReference type="Proteomes" id="UP001172102">
    <property type="component" value="Unassembled WGS sequence"/>
</dbReference>
<sequence length="90" mass="10193">MALKRIRGETLLPASFSLGKAGLFLNVFSVLFLTFTFGMSFFLPVPQPAVDIMNWNILVYGVVVVFNFGYYLLRGRYRYVGPVAYVRKSA</sequence>
<comment type="subcellular location">
    <subcellularLocation>
        <location evidence="1">Membrane</location>
        <topology evidence="1">Multi-pass membrane protein</topology>
    </subcellularLocation>
</comment>
<protein>
    <submittedName>
        <fullName evidence="7">Uncharacterized protein</fullName>
    </submittedName>
</protein>
<comment type="caution">
    <text evidence="7">The sequence shown here is derived from an EMBL/GenBank/DDBJ whole genome shotgun (WGS) entry which is preliminary data.</text>
</comment>
<feature type="transmembrane region" description="Helical" evidence="6">
    <location>
        <begin position="55"/>
        <end position="73"/>
    </location>
</feature>
<name>A0AA40AI98_9PEZI</name>
<reference evidence="7" key="1">
    <citation type="submission" date="2023-06" db="EMBL/GenBank/DDBJ databases">
        <title>Genome-scale phylogeny and comparative genomics of the fungal order Sordariales.</title>
        <authorList>
            <consortium name="Lawrence Berkeley National Laboratory"/>
            <person name="Hensen N."/>
            <person name="Bonometti L."/>
            <person name="Westerberg I."/>
            <person name="Brannstrom I.O."/>
            <person name="Guillou S."/>
            <person name="Cros-Aarteil S."/>
            <person name="Calhoun S."/>
            <person name="Haridas S."/>
            <person name="Kuo A."/>
            <person name="Mondo S."/>
            <person name="Pangilinan J."/>
            <person name="Riley R."/>
            <person name="Labutti K."/>
            <person name="Andreopoulos B."/>
            <person name="Lipzen A."/>
            <person name="Chen C."/>
            <person name="Yanf M."/>
            <person name="Daum C."/>
            <person name="Ng V."/>
            <person name="Clum A."/>
            <person name="Steindorff A."/>
            <person name="Ohm R."/>
            <person name="Martin F."/>
            <person name="Silar P."/>
            <person name="Natvig D."/>
            <person name="Lalanne C."/>
            <person name="Gautier V."/>
            <person name="Ament-Velasquez S.L."/>
            <person name="Kruys A."/>
            <person name="Hutchinson M.I."/>
            <person name="Powell A.J."/>
            <person name="Barry K."/>
            <person name="Miller A.N."/>
            <person name="Grigoriev I.V."/>
            <person name="Debuchy R."/>
            <person name="Gladieux P."/>
            <person name="Thoren M.H."/>
            <person name="Johannesson H."/>
        </authorList>
    </citation>
    <scope>NUCLEOTIDE SEQUENCE</scope>
    <source>
        <strain evidence="7">SMH4607-1</strain>
    </source>
</reference>
<keyword evidence="3 6" id="KW-0812">Transmembrane</keyword>
<dbReference type="AlphaFoldDB" id="A0AA40AI98"/>
<evidence type="ECO:0000256" key="5">
    <source>
        <dbReference type="ARBA" id="ARBA00023136"/>
    </source>
</evidence>
<dbReference type="PANTHER" id="PTHR45649">
    <property type="entry name" value="AMINO-ACID PERMEASE BAT1"/>
    <property type="match status" value="1"/>
</dbReference>
<keyword evidence="8" id="KW-1185">Reference proteome</keyword>
<dbReference type="PANTHER" id="PTHR45649:SF2">
    <property type="entry name" value="ACID PERMEASE, PUTATIVE-RELATED"/>
    <property type="match status" value="1"/>
</dbReference>
<dbReference type="EMBL" id="JAUKUA010000004">
    <property type="protein sequence ID" value="KAK0716339.1"/>
    <property type="molecule type" value="Genomic_DNA"/>
</dbReference>
<gene>
    <name evidence="7" type="ORF">B0H67DRAFT_261339</name>
</gene>
<organism evidence="7 8">
    <name type="scientific">Lasiosphaeris hirsuta</name>
    <dbReference type="NCBI Taxonomy" id="260670"/>
    <lineage>
        <taxon>Eukaryota</taxon>
        <taxon>Fungi</taxon>
        <taxon>Dikarya</taxon>
        <taxon>Ascomycota</taxon>
        <taxon>Pezizomycotina</taxon>
        <taxon>Sordariomycetes</taxon>
        <taxon>Sordariomycetidae</taxon>
        <taxon>Sordariales</taxon>
        <taxon>Lasiosphaeriaceae</taxon>
        <taxon>Lasiosphaeris</taxon>
    </lineage>
</organism>
<evidence type="ECO:0000256" key="4">
    <source>
        <dbReference type="ARBA" id="ARBA00022989"/>
    </source>
</evidence>
<accession>A0AA40AI98</accession>
<evidence type="ECO:0000256" key="3">
    <source>
        <dbReference type="ARBA" id="ARBA00022692"/>
    </source>
</evidence>
<evidence type="ECO:0000256" key="1">
    <source>
        <dbReference type="ARBA" id="ARBA00004141"/>
    </source>
</evidence>
<dbReference type="GO" id="GO:0016020">
    <property type="term" value="C:membrane"/>
    <property type="evidence" value="ECO:0007669"/>
    <property type="project" value="UniProtKB-SubCell"/>
</dbReference>
<evidence type="ECO:0000256" key="6">
    <source>
        <dbReference type="SAM" id="Phobius"/>
    </source>
</evidence>
<feature type="transmembrane region" description="Helical" evidence="6">
    <location>
        <begin position="21"/>
        <end position="43"/>
    </location>
</feature>